<evidence type="ECO:0000313" key="2">
    <source>
        <dbReference type="Proteomes" id="UP000181962"/>
    </source>
</evidence>
<protein>
    <recommendedName>
        <fullName evidence="3">Nucleotidyl transferase AbiEii/AbiGii toxin family protein</fullName>
    </recommendedName>
</protein>
<accession>A0A1L3FQ06</accession>
<name>A0A1L3FQ06_BRAJP</name>
<gene>
    <name evidence="1" type="ORF">BKD09_44765</name>
</gene>
<dbReference type="RefSeq" id="WP_035716511.1">
    <property type="nucleotide sequence ID" value="NZ_CP017637.1"/>
</dbReference>
<dbReference type="Gene3D" id="3.10.450.620">
    <property type="entry name" value="JHP933, nucleotidyltransferase-like core domain"/>
    <property type="match status" value="1"/>
</dbReference>
<dbReference type="Proteomes" id="UP000181962">
    <property type="component" value="Chromosome"/>
</dbReference>
<reference evidence="1 2" key="1">
    <citation type="submission" date="2016-11" db="EMBL/GenBank/DDBJ databases">
        <title>Complete Genome Sequence of Bradyrhizobium sp. strain J5, an isolated from soybean nodule in Hokkaido.</title>
        <authorList>
            <person name="Kanehara K."/>
        </authorList>
    </citation>
    <scope>NUCLEOTIDE SEQUENCE [LARGE SCALE GENOMIC DNA]</scope>
    <source>
        <strain evidence="1 2">J5</strain>
    </source>
</reference>
<proteinExistence type="predicted"/>
<dbReference type="Pfam" id="PF08843">
    <property type="entry name" value="AbiEii"/>
    <property type="match status" value="1"/>
</dbReference>
<sequence length="345" mass="38384">MDTIAKTPAADRAALFNEAGAARGLANAIIEKDFWVCWTLKRLFGIQGEDSPGLVFKGGTSLSKAYGAIRRFSEDIDLSFDRADLGYEGARNPEEAPSRKKADRLIEDLVADVEKHLAEVVLPSLTAAIAGELDPAAQAGWSLTIEPGHPQNLIFEYPSSLSAGDYAGFAYMNRRVKLEFGARGDPWPTEKRQIESYAAQEFPDLFADPACMVDVLALRRTFWEKATALHAEHHREPQSTTPPYFSRHYYDLATLADTDEGNEAMKDGDLLKQVADHKSVFFRAAWASYDTARVGTLQLSPHPDRVADLRADYRKMAPMMFDDPPPTFDEILDRIAQLEKRINGS</sequence>
<organism evidence="1 2">
    <name type="scientific">Bradyrhizobium japonicum</name>
    <dbReference type="NCBI Taxonomy" id="375"/>
    <lineage>
        <taxon>Bacteria</taxon>
        <taxon>Pseudomonadati</taxon>
        <taxon>Pseudomonadota</taxon>
        <taxon>Alphaproteobacteria</taxon>
        <taxon>Hyphomicrobiales</taxon>
        <taxon>Nitrobacteraceae</taxon>
        <taxon>Bradyrhizobium</taxon>
    </lineage>
</organism>
<dbReference type="EMBL" id="CP017637">
    <property type="protein sequence ID" value="APG15417.1"/>
    <property type="molecule type" value="Genomic_DNA"/>
</dbReference>
<dbReference type="AlphaFoldDB" id="A0A1L3FQ06"/>
<dbReference type="OrthoDB" id="9780929at2"/>
<dbReference type="InterPro" id="IPR014942">
    <property type="entry name" value="AbiEii"/>
</dbReference>
<evidence type="ECO:0000313" key="1">
    <source>
        <dbReference type="EMBL" id="APG15417.1"/>
    </source>
</evidence>
<evidence type="ECO:0008006" key="3">
    <source>
        <dbReference type="Google" id="ProtNLM"/>
    </source>
</evidence>